<dbReference type="CDD" id="cd00082">
    <property type="entry name" value="HisKA"/>
    <property type="match status" value="1"/>
</dbReference>
<evidence type="ECO:0000256" key="5">
    <source>
        <dbReference type="ARBA" id="ARBA00022553"/>
    </source>
</evidence>
<dbReference type="Proteomes" id="UP000623795">
    <property type="component" value="Unassembled WGS sequence"/>
</dbReference>
<evidence type="ECO:0000256" key="12">
    <source>
        <dbReference type="ARBA" id="ARBA00023012"/>
    </source>
</evidence>
<dbReference type="Gene3D" id="6.10.340.10">
    <property type="match status" value="1"/>
</dbReference>
<dbReference type="SUPFAM" id="SSF103190">
    <property type="entry name" value="Sensory domain-like"/>
    <property type="match status" value="1"/>
</dbReference>
<dbReference type="CDD" id="cd18774">
    <property type="entry name" value="PDC2_HK_sensor"/>
    <property type="match status" value="1"/>
</dbReference>
<keyword evidence="10" id="KW-0067">ATP-binding</keyword>
<protein>
    <recommendedName>
        <fullName evidence="3">histidine kinase</fullName>
        <ecNumber evidence="3">2.7.13.3</ecNumber>
    </recommendedName>
</protein>
<dbReference type="Pfam" id="PF02518">
    <property type="entry name" value="HATPase_c"/>
    <property type="match status" value="1"/>
</dbReference>
<keyword evidence="4" id="KW-1003">Cell membrane</keyword>
<keyword evidence="9" id="KW-0418">Kinase</keyword>
<evidence type="ECO:0000313" key="17">
    <source>
        <dbReference type="EMBL" id="NMG45561.1"/>
    </source>
</evidence>
<feature type="domain" description="PAS" evidence="15">
    <location>
        <begin position="459"/>
        <end position="496"/>
    </location>
</feature>
<keyword evidence="8" id="KW-0547">Nucleotide-binding</keyword>
<dbReference type="InterPro" id="IPR004358">
    <property type="entry name" value="Sig_transdc_His_kin-like_C"/>
</dbReference>
<dbReference type="SUPFAM" id="SSF47384">
    <property type="entry name" value="Homodimeric domain of signal transducing histidine kinase"/>
    <property type="match status" value="1"/>
</dbReference>
<dbReference type="InterPro" id="IPR000014">
    <property type="entry name" value="PAS"/>
</dbReference>
<dbReference type="Gene3D" id="1.10.287.130">
    <property type="match status" value="1"/>
</dbReference>
<comment type="subcellular location">
    <subcellularLocation>
        <location evidence="2">Cell membrane</location>
        <topology evidence="2">Multi-pass membrane protein</topology>
    </subcellularLocation>
</comment>
<evidence type="ECO:0000256" key="8">
    <source>
        <dbReference type="ARBA" id="ARBA00022741"/>
    </source>
</evidence>
<keyword evidence="13" id="KW-0472">Membrane</keyword>
<proteinExistence type="predicted"/>
<keyword evidence="6" id="KW-0808">Transferase</keyword>
<dbReference type="InterPro" id="IPR036097">
    <property type="entry name" value="HisK_dim/P_sf"/>
</dbReference>
<evidence type="ECO:0000256" key="3">
    <source>
        <dbReference type="ARBA" id="ARBA00012438"/>
    </source>
</evidence>
<dbReference type="CDD" id="cd00075">
    <property type="entry name" value="HATPase"/>
    <property type="match status" value="1"/>
</dbReference>
<dbReference type="SUPFAM" id="SSF55874">
    <property type="entry name" value="ATPase domain of HSP90 chaperone/DNA topoisomerase II/histidine kinase"/>
    <property type="match status" value="1"/>
</dbReference>
<dbReference type="InterPro" id="IPR003660">
    <property type="entry name" value="HAMP_dom"/>
</dbReference>
<dbReference type="PROSITE" id="PS50112">
    <property type="entry name" value="PAS"/>
    <property type="match status" value="1"/>
</dbReference>
<dbReference type="InterPro" id="IPR036890">
    <property type="entry name" value="HATPase_C_sf"/>
</dbReference>
<evidence type="ECO:0000256" key="6">
    <source>
        <dbReference type="ARBA" id="ARBA00022679"/>
    </source>
</evidence>
<feature type="transmembrane region" description="Helical" evidence="13">
    <location>
        <begin position="362"/>
        <end position="382"/>
    </location>
</feature>
<evidence type="ECO:0000259" key="14">
    <source>
        <dbReference type="PROSITE" id="PS50109"/>
    </source>
</evidence>
<evidence type="ECO:0000256" key="1">
    <source>
        <dbReference type="ARBA" id="ARBA00000085"/>
    </source>
</evidence>
<dbReference type="InterPro" id="IPR003594">
    <property type="entry name" value="HATPase_dom"/>
</dbReference>
<reference evidence="17 18" key="1">
    <citation type="submission" date="2019-12" db="EMBL/GenBank/DDBJ databases">
        <title>Comparative genomics gives insights into the taxonomy of the Azoarcus-Aromatoleum group and reveals separate origins of nif in the plant-associated Azoarcus and non-plant-associated Aromatoleum sub-groups.</title>
        <authorList>
            <person name="Lafos M."/>
            <person name="Maluk M."/>
            <person name="Batista M."/>
            <person name="Junghare M."/>
            <person name="Carmona M."/>
            <person name="Faoro H."/>
            <person name="Cruz L.M."/>
            <person name="Battistoni F."/>
            <person name="De Souza E."/>
            <person name="Pedrosa F."/>
            <person name="Chen W.-M."/>
            <person name="Poole P.S."/>
            <person name="Dixon R.A."/>
            <person name="James E.K."/>
        </authorList>
    </citation>
    <scope>NUCLEOTIDE SEQUENCE [LARGE SCALE GENOMIC DNA]</scope>
    <source>
        <strain evidence="17 18">Td21</strain>
    </source>
</reference>
<gene>
    <name evidence="17" type="ORF">GPA22_17745</name>
</gene>
<organism evidence="17 18">
    <name type="scientific">Aromatoleum toluvorans</name>
    <dbReference type="NCBI Taxonomy" id="92002"/>
    <lineage>
        <taxon>Bacteria</taxon>
        <taxon>Pseudomonadati</taxon>
        <taxon>Pseudomonadota</taxon>
        <taxon>Betaproteobacteria</taxon>
        <taxon>Rhodocyclales</taxon>
        <taxon>Rhodocyclaceae</taxon>
        <taxon>Aromatoleum</taxon>
    </lineage>
</organism>
<dbReference type="Gene3D" id="3.30.450.20">
    <property type="entry name" value="PAS domain"/>
    <property type="match status" value="2"/>
</dbReference>
<evidence type="ECO:0000313" key="18">
    <source>
        <dbReference type="Proteomes" id="UP000623795"/>
    </source>
</evidence>
<dbReference type="CDD" id="cd06225">
    <property type="entry name" value="HAMP"/>
    <property type="match status" value="1"/>
</dbReference>
<feature type="domain" description="Histidine kinase" evidence="14">
    <location>
        <begin position="591"/>
        <end position="798"/>
    </location>
</feature>
<dbReference type="SMART" id="SM00387">
    <property type="entry name" value="HATPase_c"/>
    <property type="match status" value="1"/>
</dbReference>
<dbReference type="InterPro" id="IPR029151">
    <property type="entry name" value="Sensor-like_sf"/>
</dbReference>
<dbReference type="InterPro" id="IPR035965">
    <property type="entry name" value="PAS-like_dom_sf"/>
</dbReference>
<dbReference type="InterPro" id="IPR005467">
    <property type="entry name" value="His_kinase_dom"/>
</dbReference>
<dbReference type="Pfam" id="PF00512">
    <property type="entry name" value="HisKA"/>
    <property type="match status" value="1"/>
</dbReference>
<dbReference type="Pfam" id="PF00672">
    <property type="entry name" value="HAMP"/>
    <property type="match status" value="1"/>
</dbReference>
<evidence type="ECO:0000256" key="2">
    <source>
        <dbReference type="ARBA" id="ARBA00004651"/>
    </source>
</evidence>
<evidence type="ECO:0000256" key="11">
    <source>
        <dbReference type="ARBA" id="ARBA00022989"/>
    </source>
</evidence>
<dbReference type="Pfam" id="PF21623">
    <property type="entry name" value="HK_sensor_dom_bact"/>
    <property type="match status" value="1"/>
</dbReference>
<evidence type="ECO:0000259" key="15">
    <source>
        <dbReference type="PROSITE" id="PS50112"/>
    </source>
</evidence>
<dbReference type="Gene3D" id="3.30.565.10">
    <property type="entry name" value="Histidine kinase-like ATPase, C-terminal domain"/>
    <property type="match status" value="1"/>
</dbReference>
<dbReference type="EC" id="2.7.13.3" evidence="3"/>
<dbReference type="Pfam" id="PF00989">
    <property type="entry name" value="PAS"/>
    <property type="match status" value="1"/>
</dbReference>
<accession>A0ABX1Q5C2</accession>
<dbReference type="PROSITE" id="PS50885">
    <property type="entry name" value="HAMP"/>
    <property type="match status" value="1"/>
</dbReference>
<evidence type="ECO:0000259" key="16">
    <source>
        <dbReference type="PROSITE" id="PS50885"/>
    </source>
</evidence>
<dbReference type="SMART" id="SM00091">
    <property type="entry name" value="PAS"/>
    <property type="match status" value="2"/>
</dbReference>
<dbReference type="PROSITE" id="PS50109">
    <property type="entry name" value="HIS_KIN"/>
    <property type="match status" value="1"/>
</dbReference>
<keyword evidence="12" id="KW-0902">Two-component regulatory system</keyword>
<dbReference type="InterPro" id="IPR048760">
    <property type="entry name" value="VP0354-like_sensor_dom"/>
</dbReference>
<dbReference type="InterPro" id="IPR003661">
    <property type="entry name" value="HisK_dim/P_dom"/>
</dbReference>
<dbReference type="PANTHER" id="PTHR43065">
    <property type="entry name" value="SENSOR HISTIDINE KINASE"/>
    <property type="match status" value="1"/>
</dbReference>
<dbReference type="EMBL" id="WTVN01000032">
    <property type="protein sequence ID" value="NMG45561.1"/>
    <property type="molecule type" value="Genomic_DNA"/>
</dbReference>
<feature type="domain" description="HAMP" evidence="16">
    <location>
        <begin position="384"/>
        <end position="436"/>
    </location>
</feature>
<dbReference type="PANTHER" id="PTHR43065:SF10">
    <property type="entry name" value="PEROXIDE STRESS-ACTIVATED HISTIDINE KINASE MAK3"/>
    <property type="match status" value="1"/>
</dbReference>
<evidence type="ECO:0000256" key="13">
    <source>
        <dbReference type="SAM" id="Phobius"/>
    </source>
</evidence>
<comment type="catalytic activity">
    <reaction evidence="1">
        <text>ATP + protein L-histidine = ADP + protein N-phospho-L-histidine.</text>
        <dbReference type="EC" id="2.7.13.3"/>
    </reaction>
</comment>
<name>A0ABX1Q5C2_9RHOO</name>
<dbReference type="CDD" id="cd00130">
    <property type="entry name" value="PAS"/>
    <property type="match status" value="1"/>
</dbReference>
<keyword evidence="7 13" id="KW-0812">Transmembrane</keyword>
<dbReference type="SUPFAM" id="SSF158472">
    <property type="entry name" value="HAMP domain-like"/>
    <property type="match status" value="1"/>
</dbReference>
<feature type="transmembrane region" description="Helical" evidence="13">
    <location>
        <begin position="53"/>
        <end position="78"/>
    </location>
</feature>
<evidence type="ECO:0000256" key="10">
    <source>
        <dbReference type="ARBA" id="ARBA00022840"/>
    </source>
</evidence>
<keyword evidence="18" id="KW-1185">Reference proteome</keyword>
<evidence type="ECO:0000256" key="4">
    <source>
        <dbReference type="ARBA" id="ARBA00022475"/>
    </source>
</evidence>
<sequence length="809" mass="88365">MRRSVPGTLQGAKPCDSGPEYRAAVAAVPTHGGPLLDRLLRRTLGGRGLARRIYFAFLAAAAIPTGIAGIIGVTLSVYQLREETLRHLGQEVSVRANGVSLFFNQLSAELRYLAEAPALAELRSAIRQGDNSRTRAATQRLEHDYSALASTYPHIYQIRFLSRDGQERVRVDRRGHDVVVVSKAGLQDKSDRYYFREAVQLEPGSLYVSPLDLNVEFGRIETPERPVVRVAVALGERGERTDSILVVNLDADILLAQIEQMAVARSGTAYLFDRSGHFLSRSREAASGFAMKSVDVLKDVFGASHLAAVVSGREGTMMTGQRIVAYAPVEFGAAYPDTKGGRWVIAVDVAQQTLFFSIVNLYVLYAVLVVAMIVTAIGGYALSRRLLGPVDALAQETEAIAGGDFTRRVSISGDDEIADLGTKFNAMTDRLSELYGKLAAHRDRLEDEVGARTRELVHERAWLAAIIQHTGDGILVVGEDGDITLANGAARELLGFHADVAGARLAEFWSEWPGIAVDVADDMPTRRDLKARGRVLALSITSVRDVGGGRSFVVVARDISEERRLQDERRELDRQMFQMDKMATMGELAMGLAHEIGNPLAGMKAVAQALQYEEDLPPGVFEALRRLEGETDRLSDFLRTFHGFAAPTTPDLRATPLGETLADILFWTRKEARNQKVEITTHIPDVLPPLRADPAQLKQVLLNLVINALRAQPDGGSVDIAAEADGGRVRIDVRDSGSGIPETLQRRIFEPFFTTREGGSGLGLSIVHKIVQEHGAEIAVSSDGRHGSCFTLLWPIHSASGHEQHHPDH</sequence>
<dbReference type="SMART" id="SM00304">
    <property type="entry name" value="HAMP"/>
    <property type="match status" value="1"/>
</dbReference>
<dbReference type="PRINTS" id="PR00344">
    <property type="entry name" value="BCTRLSENSOR"/>
</dbReference>
<keyword evidence="11 13" id="KW-1133">Transmembrane helix</keyword>
<keyword evidence="5" id="KW-0597">Phosphoprotein</keyword>
<evidence type="ECO:0000256" key="9">
    <source>
        <dbReference type="ARBA" id="ARBA00022777"/>
    </source>
</evidence>
<evidence type="ECO:0000256" key="7">
    <source>
        <dbReference type="ARBA" id="ARBA00022692"/>
    </source>
</evidence>
<dbReference type="InterPro" id="IPR013767">
    <property type="entry name" value="PAS_fold"/>
</dbReference>
<comment type="caution">
    <text evidence="17">The sequence shown here is derived from an EMBL/GenBank/DDBJ whole genome shotgun (WGS) entry which is preliminary data.</text>
</comment>
<dbReference type="SUPFAM" id="SSF55785">
    <property type="entry name" value="PYP-like sensor domain (PAS domain)"/>
    <property type="match status" value="1"/>
</dbReference>
<dbReference type="SMART" id="SM00388">
    <property type="entry name" value="HisKA"/>
    <property type="match status" value="1"/>
</dbReference>